<reference evidence="13" key="1">
    <citation type="journal article" date="2010" name="Nat. Biotechnol.">
        <title>Draft genome sequence of the oilseed species Ricinus communis.</title>
        <authorList>
            <person name="Chan A.P."/>
            <person name="Crabtree J."/>
            <person name="Zhao Q."/>
            <person name="Lorenzi H."/>
            <person name="Orvis J."/>
            <person name="Puiu D."/>
            <person name="Melake-Berhan A."/>
            <person name="Jones K.M."/>
            <person name="Redman J."/>
            <person name="Chen G."/>
            <person name="Cahoon E.B."/>
            <person name="Gedil M."/>
            <person name="Stanke M."/>
            <person name="Haas B.J."/>
            <person name="Wortman J.R."/>
            <person name="Fraser-Liggett C.M."/>
            <person name="Ravel J."/>
            <person name="Rabinowicz P.D."/>
        </authorList>
    </citation>
    <scope>NUCLEOTIDE SEQUENCE [LARGE SCALE GENOMIC DNA]</scope>
    <source>
        <strain evidence="13">cv. Hale</strain>
    </source>
</reference>
<dbReference type="InterPro" id="IPR002048">
    <property type="entry name" value="EF_hand_dom"/>
</dbReference>
<dbReference type="CDD" id="cd00051">
    <property type="entry name" value="EFh"/>
    <property type="match status" value="1"/>
</dbReference>
<keyword evidence="10" id="KW-0732">Signal</keyword>
<gene>
    <name evidence="12" type="ORF">RCOM_1013020</name>
</gene>
<evidence type="ECO:0000256" key="9">
    <source>
        <dbReference type="SAM" id="Phobius"/>
    </source>
</evidence>
<keyword evidence="4 9" id="KW-0812">Transmembrane</keyword>
<dbReference type="GO" id="GO:0070588">
    <property type="term" value="P:calcium ion transmembrane transport"/>
    <property type="evidence" value="ECO:0000318"/>
    <property type="project" value="GO_Central"/>
</dbReference>
<feature type="transmembrane region" description="Helical" evidence="9">
    <location>
        <begin position="365"/>
        <end position="383"/>
    </location>
</feature>
<evidence type="ECO:0000256" key="7">
    <source>
        <dbReference type="ARBA" id="ARBA00023136"/>
    </source>
</evidence>
<evidence type="ECO:0000256" key="3">
    <source>
        <dbReference type="ARBA" id="ARBA00022449"/>
    </source>
</evidence>
<feature type="transmembrane region" description="Helical" evidence="9">
    <location>
        <begin position="494"/>
        <end position="515"/>
    </location>
</feature>
<dbReference type="GO" id="GO:0015369">
    <property type="term" value="F:calcium:proton antiporter activity"/>
    <property type="evidence" value="ECO:0000318"/>
    <property type="project" value="GO_Central"/>
</dbReference>
<evidence type="ECO:0000256" key="4">
    <source>
        <dbReference type="ARBA" id="ARBA00022692"/>
    </source>
</evidence>
<dbReference type="EMBL" id="EQ973895">
    <property type="protein sequence ID" value="EEF39828.1"/>
    <property type="molecule type" value="Genomic_DNA"/>
</dbReference>
<keyword evidence="5 9" id="KW-1133">Transmembrane helix</keyword>
<evidence type="ECO:0000259" key="11">
    <source>
        <dbReference type="PROSITE" id="PS50222"/>
    </source>
</evidence>
<feature type="transmembrane region" description="Helical" evidence="9">
    <location>
        <begin position="110"/>
        <end position="130"/>
    </location>
</feature>
<dbReference type="InterPro" id="IPR004713">
    <property type="entry name" value="CaH_exchang"/>
</dbReference>
<proteinExistence type="predicted"/>
<evidence type="ECO:0000313" key="13">
    <source>
        <dbReference type="Proteomes" id="UP000008311"/>
    </source>
</evidence>
<evidence type="ECO:0000256" key="2">
    <source>
        <dbReference type="ARBA" id="ARBA00022448"/>
    </source>
</evidence>
<dbReference type="SUPFAM" id="SSF47473">
    <property type="entry name" value="EF-hand"/>
    <property type="match status" value="1"/>
</dbReference>
<evidence type="ECO:0000256" key="8">
    <source>
        <dbReference type="SAM" id="MobiDB-lite"/>
    </source>
</evidence>
<dbReference type="AlphaFoldDB" id="B9S959"/>
<feature type="compositionally biased region" description="Polar residues" evidence="8">
    <location>
        <begin position="342"/>
        <end position="351"/>
    </location>
</feature>
<evidence type="ECO:0000256" key="10">
    <source>
        <dbReference type="SAM" id="SignalP"/>
    </source>
</evidence>
<dbReference type="SMART" id="SM00054">
    <property type="entry name" value="EFh"/>
    <property type="match status" value="2"/>
</dbReference>
<accession>B9S959</accession>
<organism evidence="12 13">
    <name type="scientific">Ricinus communis</name>
    <name type="common">Castor bean</name>
    <dbReference type="NCBI Taxonomy" id="3988"/>
    <lineage>
        <taxon>Eukaryota</taxon>
        <taxon>Viridiplantae</taxon>
        <taxon>Streptophyta</taxon>
        <taxon>Embryophyta</taxon>
        <taxon>Tracheophyta</taxon>
        <taxon>Spermatophyta</taxon>
        <taxon>Magnoliopsida</taxon>
        <taxon>eudicotyledons</taxon>
        <taxon>Gunneridae</taxon>
        <taxon>Pentapetalae</taxon>
        <taxon>rosids</taxon>
        <taxon>fabids</taxon>
        <taxon>Malpighiales</taxon>
        <taxon>Euphorbiaceae</taxon>
        <taxon>Acalyphoideae</taxon>
        <taxon>Acalypheae</taxon>
        <taxon>Ricinus</taxon>
    </lineage>
</organism>
<dbReference type="GO" id="GO:0016020">
    <property type="term" value="C:membrane"/>
    <property type="evidence" value="ECO:0007669"/>
    <property type="project" value="InterPro"/>
</dbReference>
<keyword evidence="7 9" id="KW-0472">Membrane</keyword>
<dbReference type="InterPro" id="IPR004837">
    <property type="entry name" value="NaCa_Exmemb"/>
</dbReference>
<feature type="compositionally biased region" description="Low complexity" evidence="8">
    <location>
        <begin position="322"/>
        <end position="339"/>
    </location>
</feature>
<dbReference type="Gene3D" id="1.10.238.10">
    <property type="entry name" value="EF-hand"/>
    <property type="match status" value="1"/>
</dbReference>
<keyword evidence="3" id="KW-0050">Antiport</keyword>
<feature type="transmembrane region" description="Helical" evidence="9">
    <location>
        <begin position="440"/>
        <end position="461"/>
    </location>
</feature>
<keyword evidence="2" id="KW-0813">Transport</keyword>
<feature type="domain" description="EF-hand" evidence="11">
    <location>
        <begin position="272"/>
        <end position="307"/>
    </location>
</feature>
<feature type="region of interest" description="Disordered" evidence="8">
    <location>
        <begin position="312"/>
        <end position="352"/>
    </location>
</feature>
<dbReference type="PANTHER" id="PTHR31503:SF80">
    <property type="entry name" value="EF-HAND DOMAIN-CONTAINING PROTEIN"/>
    <property type="match status" value="1"/>
</dbReference>
<feature type="transmembrane region" description="Helical" evidence="9">
    <location>
        <begin position="142"/>
        <end position="164"/>
    </location>
</feature>
<feature type="domain" description="EF-hand" evidence="11">
    <location>
        <begin position="232"/>
        <end position="267"/>
    </location>
</feature>
<dbReference type="GO" id="GO:0012505">
    <property type="term" value="C:endomembrane system"/>
    <property type="evidence" value="ECO:0007669"/>
    <property type="project" value="UniProtKB-SubCell"/>
</dbReference>
<name>B9S959_RICCO</name>
<feature type="signal peptide" evidence="10">
    <location>
        <begin position="1"/>
        <end position="20"/>
    </location>
</feature>
<dbReference type="GO" id="GO:0006874">
    <property type="term" value="P:intracellular calcium ion homeostasis"/>
    <property type="evidence" value="ECO:0000318"/>
    <property type="project" value="GO_Central"/>
</dbReference>
<dbReference type="Pfam" id="PF13499">
    <property type="entry name" value="EF-hand_7"/>
    <property type="match status" value="1"/>
</dbReference>
<dbReference type="InterPro" id="IPR011992">
    <property type="entry name" value="EF-hand-dom_pair"/>
</dbReference>
<keyword evidence="6" id="KW-0406">Ion transport</keyword>
<comment type="subcellular location">
    <subcellularLocation>
        <location evidence="1">Endomembrane system</location>
        <topology evidence="1">Multi-pass membrane protein</topology>
    </subcellularLocation>
</comment>
<protein>
    <recommendedName>
        <fullName evidence="11">EF-hand domain-containing protein</fullName>
    </recommendedName>
</protein>
<feature type="transmembrane region" description="Helical" evidence="9">
    <location>
        <begin position="468"/>
        <end position="488"/>
    </location>
</feature>
<keyword evidence="13" id="KW-1185">Reference proteome</keyword>
<feature type="chain" id="PRO_5002891656" description="EF-hand domain-containing protein" evidence="10">
    <location>
        <begin position="21"/>
        <end position="521"/>
    </location>
</feature>
<dbReference type="PANTHER" id="PTHR31503">
    <property type="entry name" value="VACUOLAR CALCIUM ION TRANSPORTER"/>
    <property type="match status" value="1"/>
</dbReference>
<dbReference type="Proteomes" id="UP000008311">
    <property type="component" value="Unassembled WGS sequence"/>
</dbReference>
<sequence length="521" mass="57302">MIKAAFNVLLVVLAIHLANSRSIRDESSILLSDGMDQKNQSVILQLDDLRTSVTCEPTYGFLPCTTEVWGQLFLMIVYEYLLSLSAKYISEGSELFLETSGTENIFSANLFQMLGMFPQVILVLVAAVGGEADTVETMAEMGMGLLAGSVIMNLTLIWGSVVAFGSYDLSQTSTSSNTESQNKFSLTDGLFYIIQLLNALTPWIRERRLQYLMRKYVQKNLLQALCTPDGKPDEANLKELFRKIDQNSNSQISASEMRALMLGIQIEEAGSSKDEFVSKVMEEFDISGDSSISENEFVQGLSKWLSEANVSGNDQTKKTNKKSSTATSNSTSTSSNSKGTTEEQQGLVTKSQESKDTDNSVLWDYAKAVFLIISGTAVTFLIATPLMTTLQDFATAINIPSFLVSYFVVPLALSFKQAYRAITSAREKTENAASLTLSELYGGVFMNNVMGLAIFLLLVCIKDLSWDVSAEILVVLIICSGMGIYATFSTKFPFWTSIIAYALYPISLAFIYVLTTYCGWG</sequence>
<evidence type="ECO:0000256" key="6">
    <source>
        <dbReference type="ARBA" id="ARBA00023065"/>
    </source>
</evidence>
<dbReference type="GO" id="GO:0005509">
    <property type="term" value="F:calcium ion binding"/>
    <property type="evidence" value="ECO:0007669"/>
    <property type="project" value="InterPro"/>
</dbReference>
<evidence type="ECO:0000313" key="12">
    <source>
        <dbReference type="EMBL" id="EEF39828.1"/>
    </source>
</evidence>
<dbReference type="PROSITE" id="PS50222">
    <property type="entry name" value="EF_HAND_2"/>
    <property type="match status" value="2"/>
</dbReference>
<dbReference type="Pfam" id="PF01699">
    <property type="entry name" value="Na_Ca_ex"/>
    <property type="match status" value="2"/>
</dbReference>
<evidence type="ECO:0000256" key="1">
    <source>
        <dbReference type="ARBA" id="ARBA00004127"/>
    </source>
</evidence>
<evidence type="ECO:0000256" key="5">
    <source>
        <dbReference type="ARBA" id="ARBA00022989"/>
    </source>
</evidence>
<dbReference type="InParanoid" id="B9S959"/>
<dbReference type="eggNOG" id="ENOG502QQG6">
    <property type="taxonomic scope" value="Eukaryota"/>
</dbReference>